<dbReference type="EMBL" id="JAUIQD010000002">
    <property type="protein sequence ID" value="KAK3359180.1"/>
    <property type="molecule type" value="Genomic_DNA"/>
</dbReference>
<dbReference type="GO" id="GO:0034353">
    <property type="term" value="F:mRNA 5'-diphosphatase activity"/>
    <property type="evidence" value="ECO:0007669"/>
    <property type="project" value="TreeGrafter"/>
</dbReference>
<feature type="region of interest" description="Disordered" evidence="8">
    <location>
        <begin position="420"/>
        <end position="442"/>
    </location>
</feature>
<comment type="catalytic activity">
    <reaction evidence="4">
        <text>a 5'-end triphospho-ribonucleoside in mRNA + H2O = a 5'-end phospho-ribonucleoside in mRNA + diphosphate + H(+)</text>
        <dbReference type="Rhea" id="RHEA:78683"/>
        <dbReference type="Rhea" id="RHEA-COMP:15692"/>
        <dbReference type="Rhea" id="RHEA-COMP:17164"/>
        <dbReference type="ChEBI" id="CHEBI:15377"/>
        <dbReference type="ChEBI" id="CHEBI:15378"/>
        <dbReference type="ChEBI" id="CHEBI:33019"/>
        <dbReference type="ChEBI" id="CHEBI:138282"/>
        <dbReference type="ChEBI" id="CHEBI:167618"/>
    </reaction>
    <physiologicalReaction direction="left-to-right" evidence="4">
        <dbReference type="Rhea" id="RHEA:78684"/>
    </physiologicalReaction>
</comment>
<evidence type="ECO:0000256" key="6">
    <source>
        <dbReference type="ARBA" id="ARBA00048124"/>
    </source>
</evidence>
<keyword evidence="7" id="KW-0539">Nucleus</keyword>
<dbReference type="Proteomes" id="UP001275084">
    <property type="component" value="Unassembled WGS sequence"/>
</dbReference>
<dbReference type="Pfam" id="PF08652">
    <property type="entry name" value="RAI1"/>
    <property type="match status" value="1"/>
</dbReference>
<comment type="cofactor">
    <cofactor evidence="1 7">
        <name>a divalent metal cation</name>
        <dbReference type="ChEBI" id="CHEBI:60240"/>
    </cofactor>
</comment>
<evidence type="ECO:0000256" key="2">
    <source>
        <dbReference type="ARBA" id="ARBA00006562"/>
    </source>
</evidence>
<gene>
    <name evidence="10" type="ORF">B0T25DRAFT_532167</name>
</gene>
<accession>A0AAJ0MHF1</accession>
<protein>
    <recommendedName>
        <fullName evidence="7">Decapping nuclease</fullName>
        <ecNumber evidence="7">3.6.1.-</ecNumber>
    </recommendedName>
</protein>
<dbReference type="GO" id="GO:0003723">
    <property type="term" value="F:RNA binding"/>
    <property type="evidence" value="ECO:0007669"/>
    <property type="project" value="UniProtKB-KW"/>
</dbReference>
<evidence type="ECO:0000256" key="7">
    <source>
        <dbReference type="RuleBase" id="RU367113"/>
    </source>
</evidence>
<dbReference type="GO" id="GO:0005634">
    <property type="term" value="C:nucleus"/>
    <property type="evidence" value="ECO:0007669"/>
    <property type="project" value="UniProtKB-SubCell"/>
</dbReference>
<dbReference type="GO" id="GO:0046872">
    <property type="term" value="F:metal ion binding"/>
    <property type="evidence" value="ECO:0007669"/>
    <property type="project" value="UniProtKB-KW"/>
</dbReference>
<dbReference type="GO" id="GO:0000166">
    <property type="term" value="F:nucleotide binding"/>
    <property type="evidence" value="ECO:0007669"/>
    <property type="project" value="UniProtKB-KW"/>
</dbReference>
<evidence type="ECO:0000259" key="9">
    <source>
        <dbReference type="Pfam" id="PF08652"/>
    </source>
</evidence>
<dbReference type="GO" id="GO:0004518">
    <property type="term" value="F:nuclease activity"/>
    <property type="evidence" value="ECO:0007669"/>
    <property type="project" value="UniProtKB-KW"/>
</dbReference>
<evidence type="ECO:0000256" key="5">
    <source>
        <dbReference type="ARBA" id="ARBA00046211"/>
    </source>
</evidence>
<reference evidence="10" key="2">
    <citation type="submission" date="2023-06" db="EMBL/GenBank/DDBJ databases">
        <authorList>
            <consortium name="Lawrence Berkeley National Laboratory"/>
            <person name="Haridas S."/>
            <person name="Hensen N."/>
            <person name="Bonometti L."/>
            <person name="Westerberg I."/>
            <person name="Brannstrom I.O."/>
            <person name="Guillou S."/>
            <person name="Cros-Aarteil S."/>
            <person name="Calhoun S."/>
            <person name="Kuo A."/>
            <person name="Mondo S."/>
            <person name="Pangilinan J."/>
            <person name="Riley R."/>
            <person name="Labutti K."/>
            <person name="Andreopoulos B."/>
            <person name="Lipzen A."/>
            <person name="Chen C."/>
            <person name="Yanf M."/>
            <person name="Daum C."/>
            <person name="Ng V."/>
            <person name="Clum A."/>
            <person name="Steindorff A."/>
            <person name="Ohm R."/>
            <person name="Martin F."/>
            <person name="Silar P."/>
            <person name="Natvig D."/>
            <person name="Lalanne C."/>
            <person name="Gautier V."/>
            <person name="Ament-Velasquez S.L."/>
            <person name="Kruys A."/>
            <person name="Hutchinson M.I."/>
            <person name="Powell A.J."/>
            <person name="Barry K."/>
            <person name="Miller A.N."/>
            <person name="Grigoriev I.V."/>
            <person name="Debuchy R."/>
            <person name="Gladieux P."/>
            <person name="Thoren M.H."/>
            <person name="Johannesson H."/>
        </authorList>
    </citation>
    <scope>NUCLEOTIDE SEQUENCE</scope>
    <source>
        <strain evidence="10">CBS 955.72</strain>
    </source>
</reference>
<evidence type="ECO:0000256" key="8">
    <source>
        <dbReference type="SAM" id="MobiDB-lite"/>
    </source>
</evidence>
<evidence type="ECO:0000313" key="10">
    <source>
        <dbReference type="EMBL" id="KAK3359180.1"/>
    </source>
</evidence>
<comment type="subcellular location">
    <subcellularLocation>
        <location evidence="7">Nucleus</location>
    </subcellularLocation>
</comment>
<feature type="domain" description="RAI1-like" evidence="9">
    <location>
        <begin position="68"/>
        <end position="406"/>
    </location>
</feature>
<comment type="function">
    <text evidence="5">Decapping enzyme for NAD-capped RNAs: specifically hydrolyzes the nicotinamide adenine dinucleotide (NAD) cap from a subset of RNAs by removing the entire NAD moiety from the 5'-end of an NAD-capped RNA. The NAD-cap is present at the 5'-end of some RNAs and snoRNAs. In contrast to the canonical 5'-end N7 methylguanosine (m7G) cap, the NAD cap promotes mRNA decay. Also acts as a non-canonical decapping enzyme that removes the entire cap structure of m7G capped or incompletely capped RNAs. Has decapping activity toward incomplete 5'-end m7G cap mRNAs such as unmethylated 5'-end-capped RNA (cap0), while it has no activity toward 2'-O-ribose methylated m7G cap (cap1). Also possesses RNA 5'-pyrophosphohydrolase activity by hydrolyzing the 5'-end triphosphate to release pyrophosphates. Stimulates exoribonuclease activity of Rat1, allowing it to degrade RNAs with stable secondary structure more effectively.</text>
</comment>
<dbReference type="AlphaFoldDB" id="A0AAJ0MHF1"/>
<comment type="catalytic activity">
    <reaction evidence="6">
        <text>a 5'-end NAD(+)-phospho-ribonucleoside in mRNA + H2O = a 5'-end phospho-ribonucleoside in mRNA + NAD(+) + H(+)</text>
        <dbReference type="Rhea" id="RHEA:60880"/>
        <dbReference type="Rhea" id="RHEA-COMP:15692"/>
        <dbReference type="Rhea" id="RHEA-COMP:15698"/>
        <dbReference type="ChEBI" id="CHEBI:15377"/>
        <dbReference type="ChEBI" id="CHEBI:15378"/>
        <dbReference type="ChEBI" id="CHEBI:57540"/>
        <dbReference type="ChEBI" id="CHEBI:138282"/>
        <dbReference type="ChEBI" id="CHEBI:144029"/>
    </reaction>
    <physiologicalReaction direction="left-to-right" evidence="6">
        <dbReference type="Rhea" id="RHEA:60881"/>
    </physiologicalReaction>
</comment>
<keyword evidence="7" id="KW-0694">RNA-binding</keyword>
<dbReference type="GO" id="GO:0110155">
    <property type="term" value="P:NAD-cap decapping"/>
    <property type="evidence" value="ECO:0007669"/>
    <property type="project" value="TreeGrafter"/>
</dbReference>
<keyword evidence="7" id="KW-0378">Hydrolase</keyword>
<dbReference type="InterPro" id="IPR013961">
    <property type="entry name" value="RAI1"/>
</dbReference>
<keyword evidence="7" id="KW-0479">Metal-binding</keyword>
<proteinExistence type="inferred from homology"/>
<dbReference type="GO" id="GO:0005829">
    <property type="term" value="C:cytosol"/>
    <property type="evidence" value="ECO:0007669"/>
    <property type="project" value="TreeGrafter"/>
</dbReference>
<sequence length="442" mass="51183">MVTKHEPIPFLFNWYLNLMNISSSRLKALSAIPRYTRPRLLQHKNVAMTATFPIQPAARFAGQSEPVKRPKEFACFSYNKDHQYHPGDSSLKWYYPPTLGTDLSYGFEKFIKHDDSADEHLDSLLQTIANHEKETNKQIDAHIVTWRGMLTKIMATPFEDRDGFEMNATLYRNSIFIEERHEYKAASRREQDNQTWKGPIPQEVMQFWGYKFETLSTLPATWGETSRDYIESRDDEIVNNNEQYCSVVRTGLGKSVICLGGEVDAIWDSKPRVQGAPINWVELKTSAEIRSDRDMDNFERKLMKFWIQSFLLGVPKIIVGFRSRDGILVKLQEMETNSIPTTVQRRGRAGWDGNTCINFASAFLEWLRQVITDEGVWRIRRRPRSPHIEVFQVEEVGHGNIITDEFMNWRIKLSLNQPKPPAAEPLEEPLEAQLTGVQLPET</sequence>
<dbReference type="PANTHER" id="PTHR12395:SF9">
    <property type="entry name" value="DECAPPING AND EXORIBONUCLEASE PROTEIN"/>
    <property type="match status" value="1"/>
</dbReference>
<comment type="catalytic activity">
    <reaction evidence="3">
        <text>a 5'-end (N(7)-methyl 5'-triphosphoguanosine)-ribonucleoside-ribonucleotide in mRNA + H2O = a (N(7)-methyl 5'-triphosphoguanosine)-nucleoside + a 5'-end phospho-ribonucleoside in mRNA + H(+)</text>
        <dbReference type="Rhea" id="RHEA:66928"/>
        <dbReference type="Rhea" id="RHEA-COMP:15692"/>
        <dbReference type="Rhea" id="RHEA-COMP:17313"/>
        <dbReference type="ChEBI" id="CHEBI:15377"/>
        <dbReference type="ChEBI" id="CHEBI:15378"/>
        <dbReference type="ChEBI" id="CHEBI:138282"/>
        <dbReference type="ChEBI" id="CHEBI:172876"/>
        <dbReference type="ChEBI" id="CHEBI:172877"/>
    </reaction>
    <physiologicalReaction direction="left-to-right" evidence="3">
        <dbReference type="Rhea" id="RHEA:66929"/>
    </physiologicalReaction>
</comment>
<organism evidence="10 11">
    <name type="scientific">Lasiosphaeria hispida</name>
    <dbReference type="NCBI Taxonomy" id="260671"/>
    <lineage>
        <taxon>Eukaryota</taxon>
        <taxon>Fungi</taxon>
        <taxon>Dikarya</taxon>
        <taxon>Ascomycota</taxon>
        <taxon>Pezizomycotina</taxon>
        <taxon>Sordariomycetes</taxon>
        <taxon>Sordariomycetidae</taxon>
        <taxon>Sordariales</taxon>
        <taxon>Lasiosphaeriaceae</taxon>
        <taxon>Lasiosphaeria</taxon>
    </lineage>
</organism>
<evidence type="ECO:0000256" key="3">
    <source>
        <dbReference type="ARBA" id="ARBA00044676"/>
    </source>
</evidence>
<dbReference type="PANTHER" id="PTHR12395">
    <property type="entry name" value="DOM-3 RELATED"/>
    <property type="match status" value="1"/>
</dbReference>
<dbReference type="GO" id="GO:0000956">
    <property type="term" value="P:nuclear-transcribed mRNA catabolic process"/>
    <property type="evidence" value="ECO:0007669"/>
    <property type="project" value="TreeGrafter"/>
</dbReference>
<evidence type="ECO:0000256" key="1">
    <source>
        <dbReference type="ARBA" id="ARBA00001968"/>
    </source>
</evidence>
<keyword evidence="11" id="KW-1185">Reference proteome</keyword>
<name>A0AAJ0MHF1_9PEZI</name>
<comment type="similarity">
    <text evidence="2 7">Belongs to the DXO/Dom3Z family.</text>
</comment>
<evidence type="ECO:0000313" key="11">
    <source>
        <dbReference type="Proteomes" id="UP001275084"/>
    </source>
</evidence>
<keyword evidence="7" id="KW-0540">Nuclease</keyword>
<dbReference type="InterPro" id="IPR039039">
    <property type="entry name" value="RAI1-like_fam"/>
</dbReference>
<evidence type="ECO:0000256" key="4">
    <source>
        <dbReference type="ARBA" id="ARBA00044692"/>
    </source>
</evidence>
<keyword evidence="7" id="KW-0547">Nucleotide-binding</keyword>
<dbReference type="EC" id="3.6.1.-" evidence="7"/>
<reference evidence="10" key="1">
    <citation type="journal article" date="2023" name="Mol. Phylogenet. Evol.">
        <title>Genome-scale phylogeny and comparative genomics of the fungal order Sordariales.</title>
        <authorList>
            <person name="Hensen N."/>
            <person name="Bonometti L."/>
            <person name="Westerberg I."/>
            <person name="Brannstrom I.O."/>
            <person name="Guillou S."/>
            <person name="Cros-Aarteil S."/>
            <person name="Calhoun S."/>
            <person name="Haridas S."/>
            <person name="Kuo A."/>
            <person name="Mondo S."/>
            <person name="Pangilinan J."/>
            <person name="Riley R."/>
            <person name="LaButti K."/>
            <person name="Andreopoulos B."/>
            <person name="Lipzen A."/>
            <person name="Chen C."/>
            <person name="Yan M."/>
            <person name="Daum C."/>
            <person name="Ng V."/>
            <person name="Clum A."/>
            <person name="Steindorff A."/>
            <person name="Ohm R.A."/>
            <person name="Martin F."/>
            <person name="Silar P."/>
            <person name="Natvig D.O."/>
            <person name="Lalanne C."/>
            <person name="Gautier V."/>
            <person name="Ament-Velasquez S.L."/>
            <person name="Kruys A."/>
            <person name="Hutchinson M.I."/>
            <person name="Powell A.J."/>
            <person name="Barry K."/>
            <person name="Miller A.N."/>
            <person name="Grigoriev I.V."/>
            <person name="Debuchy R."/>
            <person name="Gladieux P."/>
            <person name="Hiltunen Thoren M."/>
            <person name="Johannesson H."/>
        </authorList>
    </citation>
    <scope>NUCLEOTIDE SEQUENCE</scope>
    <source>
        <strain evidence="10">CBS 955.72</strain>
    </source>
</reference>
<comment type="caution">
    <text evidence="10">The sequence shown here is derived from an EMBL/GenBank/DDBJ whole genome shotgun (WGS) entry which is preliminary data.</text>
</comment>